<dbReference type="AlphaFoldDB" id="A0A7J7LXP3"/>
<dbReference type="SUPFAM" id="SSF50969">
    <property type="entry name" value="YVTN repeat-like/Quinoprotein amine dehydrogenase"/>
    <property type="match status" value="1"/>
</dbReference>
<gene>
    <name evidence="2" type="ORF">GIB67_009783</name>
</gene>
<dbReference type="InterPro" id="IPR036047">
    <property type="entry name" value="F-box-like_dom_sf"/>
</dbReference>
<dbReference type="InterPro" id="IPR017451">
    <property type="entry name" value="F-box-assoc_interact_dom"/>
</dbReference>
<evidence type="ECO:0000259" key="1">
    <source>
        <dbReference type="PROSITE" id="PS50181"/>
    </source>
</evidence>
<dbReference type="InterPro" id="IPR013187">
    <property type="entry name" value="F-box-assoc_dom_typ3"/>
</dbReference>
<proteinExistence type="predicted"/>
<dbReference type="OrthoDB" id="591557at2759"/>
<dbReference type="SUPFAM" id="SSF81383">
    <property type="entry name" value="F-box domain"/>
    <property type="match status" value="1"/>
</dbReference>
<dbReference type="PANTHER" id="PTHR31672:SF13">
    <property type="entry name" value="F-BOX PROTEIN CPR30-LIKE"/>
    <property type="match status" value="1"/>
</dbReference>
<dbReference type="InterPro" id="IPR001810">
    <property type="entry name" value="F-box_dom"/>
</dbReference>
<dbReference type="NCBIfam" id="TIGR01640">
    <property type="entry name" value="F_box_assoc_1"/>
    <property type="match status" value="1"/>
</dbReference>
<feature type="domain" description="F-box" evidence="1">
    <location>
        <begin position="3"/>
        <end position="49"/>
    </location>
</feature>
<name>A0A7J7LXP3_9MAGN</name>
<protein>
    <recommendedName>
        <fullName evidence="1">F-box domain-containing protein</fullName>
    </recommendedName>
</protein>
<comment type="caution">
    <text evidence="2">The sequence shown here is derived from an EMBL/GenBank/DDBJ whole genome shotgun (WGS) entry which is preliminary data.</text>
</comment>
<dbReference type="EMBL" id="JACGCM010001927">
    <property type="protein sequence ID" value="KAF6147300.1"/>
    <property type="molecule type" value="Genomic_DNA"/>
</dbReference>
<organism evidence="2 3">
    <name type="scientific">Kingdonia uniflora</name>
    <dbReference type="NCBI Taxonomy" id="39325"/>
    <lineage>
        <taxon>Eukaryota</taxon>
        <taxon>Viridiplantae</taxon>
        <taxon>Streptophyta</taxon>
        <taxon>Embryophyta</taxon>
        <taxon>Tracheophyta</taxon>
        <taxon>Spermatophyta</taxon>
        <taxon>Magnoliopsida</taxon>
        <taxon>Ranunculales</taxon>
        <taxon>Circaeasteraceae</taxon>
        <taxon>Kingdonia</taxon>
    </lineage>
</organism>
<dbReference type="Pfam" id="PF00646">
    <property type="entry name" value="F-box"/>
    <property type="match status" value="1"/>
</dbReference>
<dbReference type="Proteomes" id="UP000541444">
    <property type="component" value="Unassembled WGS sequence"/>
</dbReference>
<dbReference type="InterPro" id="IPR011044">
    <property type="entry name" value="Quino_amine_DH_bsu"/>
</dbReference>
<dbReference type="Gene3D" id="1.20.1280.50">
    <property type="match status" value="1"/>
</dbReference>
<accession>A0A7J7LXP3</accession>
<evidence type="ECO:0000313" key="3">
    <source>
        <dbReference type="Proteomes" id="UP000541444"/>
    </source>
</evidence>
<reference evidence="2 3" key="1">
    <citation type="journal article" date="2020" name="IScience">
        <title>Genome Sequencing of the Endangered Kingdonia uniflora (Circaeasteraceae, Ranunculales) Reveals Potential Mechanisms of Evolutionary Specialization.</title>
        <authorList>
            <person name="Sun Y."/>
            <person name="Deng T."/>
            <person name="Zhang A."/>
            <person name="Moore M.J."/>
            <person name="Landis J.B."/>
            <person name="Lin N."/>
            <person name="Zhang H."/>
            <person name="Zhang X."/>
            <person name="Huang J."/>
            <person name="Zhang X."/>
            <person name="Sun H."/>
            <person name="Wang H."/>
        </authorList>
    </citation>
    <scope>NUCLEOTIDE SEQUENCE [LARGE SCALE GENOMIC DNA]</scope>
    <source>
        <strain evidence="2">TB1705</strain>
        <tissue evidence="2">Leaf</tissue>
    </source>
</reference>
<dbReference type="InterPro" id="IPR050796">
    <property type="entry name" value="SCF_F-box_component"/>
</dbReference>
<dbReference type="Pfam" id="PF08268">
    <property type="entry name" value="FBA_3"/>
    <property type="match status" value="1"/>
</dbReference>
<dbReference type="PROSITE" id="PS50181">
    <property type="entry name" value="FBOX"/>
    <property type="match status" value="1"/>
</dbReference>
<keyword evidence="3" id="KW-1185">Reference proteome</keyword>
<evidence type="ECO:0000313" key="2">
    <source>
        <dbReference type="EMBL" id="KAF6147300.1"/>
    </source>
</evidence>
<feature type="non-terminal residue" evidence="2">
    <location>
        <position position="1"/>
    </location>
</feature>
<dbReference type="SMART" id="SM00256">
    <property type="entry name" value="FBOX"/>
    <property type="match status" value="1"/>
</dbReference>
<sequence>MAAGSIHNLPEELLLQTLSKVPAKNLAYCRCVCKPWSTLVKDQALVKMHETNPKALLSDDKGENLTFFDSEACDEFKKISLPVEIQDLSQILGGFEYWGSCNCVVCLSGHQRSIFLWNPTTKEYAKLPDGDMGRQDEDDIYKITIGFGYNPHTEVYKIVRIVFFCSEQEPEMKVYTLGTNTWRMIIPREPHKEISVPDIDLFHDGNAVTISAEVFEGGLSICYSNESSNESICLQKNGGILLAANDQKDVLLYDPVNNTLRVINVQ</sequence>
<dbReference type="PANTHER" id="PTHR31672">
    <property type="entry name" value="BNACNNG10540D PROTEIN"/>
    <property type="match status" value="1"/>
</dbReference>